<evidence type="ECO:0000313" key="3">
    <source>
        <dbReference type="EMBL" id="KAG0483140.1"/>
    </source>
</evidence>
<feature type="compositionally biased region" description="Polar residues" evidence="1">
    <location>
        <begin position="78"/>
        <end position="92"/>
    </location>
</feature>
<evidence type="ECO:0000313" key="4">
    <source>
        <dbReference type="Proteomes" id="UP000636800"/>
    </source>
</evidence>
<feature type="region of interest" description="Disordered" evidence="1">
    <location>
        <begin position="104"/>
        <end position="150"/>
    </location>
</feature>
<dbReference type="PANTHER" id="PTHR34120">
    <property type="entry name" value="EXPRESSED PROTEIN"/>
    <property type="match status" value="1"/>
</dbReference>
<name>A0A835R0G0_VANPL</name>
<gene>
    <name evidence="3" type="ORF">HPP92_011224</name>
    <name evidence="2" type="ORF">HPP92_011492</name>
</gene>
<sequence length="285" mass="31281">MPRVELDSVLCGGEGKIACETVSTGAGPALPEEDPNMPAESFQVRIGEDIDWIDFHALYDREDSTKGSTNPKSHHTKNTQQHPPSSSQRFSGNMKSKVPIIALPNKVRHPSLLSHSARRQASGRIFPKKKSASDGKSAGAVPEPGSPQVSCFGKVLSNRERERNQRRGGASAEGKVDIGKRSAGGRFWGGLAALLLCGRPAKREFVEEDMRHGLSKVRDIKGRSSSSAEEQQNAVVPPMGLEAMKRFSSVRRSLSWGREEDGDFDRFVSRSEPLERDGMPDHRRL</sequence>
<evidence type="ECO:0000256" key="1">
    <source>
        <dbReference type="SAM" id="MobiDB-lite"/>
    </source>
</evidence>
<feature type="region of interest" description="Disordered" evidence="1">
    <location>
        <begin position="219"/>
        <end position="240"/>
    </location>
</feature>
<dbReference type="EMBL" id="JADCNL010000005">
    <property type="protein sequence ID" value="KAG0480634.1"/>
    <property type="molecule type" value="Genomic_DNA"/>
</dbReference>
<dbReference type="OrthoDB" id="696504at2759"/>
<organism evidence="3 5">
    <name type="scientific">Vanilla planifolia</name>
    <name type="common">Vanilla</name>
    <dbReference type="NCBI Taxonomy" id="51239"/>
    <lineage>
        <taxon>Eukaryota</taxon>
        <taxon>Viridiplantae</taxon>
        <taxon>Streptophyta</taxon>
        <taxon>Embryophyta</taxon>
        <taxon>Tracheophyta</taxon>
        <taxon>Spermatophyta</taxon>
        <taxon>Magnoliopsida</taxon>
        <taxon>Liliopsida</taxon>
        <taxon>Asparagales</taxon>
        <taxon>Orchidaceae</taxon>
        <taxon>Vanilloideae</taxon>
        <taxon>Vanilleae</taxon>
        <taxon>Vanilla</taxon>
    </lineage>
</organism>
<proteinExistence type="predicted"/>
<feature type="compositionally biased region" description="Polar residues" evidence="1">
    <location>
        <begin position="223"/>
        <end position="234"/>
    </location>
</feature>
<dbReference type="EMBL" id="JADCNM010000005">
    <property type="protein sequence ID" value="KAG0483140.1"/>
    <property type="molecule type" value="Genomic_DNA"/>
</dbReference>
<protein>
    <submittedName>
        <fullName evidence="3">Uncharacterized protein</fullName>
    </submittedName>
</protein>
<dbReference type="Proteomes" id="UP000639772">
    <property type="component" value="Unassembled WGS sequence"/>
</dbReference>
<dbReference type="AlphaFoldDB" id="A0A835R0G0"/>
<feature type="region of interest" description="Disordered" evidence="1">
    <location>
        <begin position="63"/>
        <end position="92"/>
    </location>
</feature>
<comment type="caution">
    <text evidence="3">The sequence shown here is derived from an EMBL/GenBank/DDBJ whole genome shotgun (WGS) entry which is preliminary data.</text>
</comment>
<evidence type="ECO:0000313" key="5">
    <source>
        <dbReference type="Proteomes" id="UP000639772"/>
    </source>
</evidence>
<reference evidence="4 5" key="1">
    <citation type="journal article" date="2020" name="Nat. Food">
        <title>A phased Vanilla planifolia genome enables genetic improvement of flavour and production.</title>
        <authorList>
            <person name="Hasing T."/>
            <person name="Tang H."/>
            <person name="Brym M."/>
            <person name="Khazi F."/>
            <person name="Huang T."/>
            <person name="Chambers A.H."/>
        </authorList>
    </citation>
    <scope>NUCLEOTIDE SEQUENCE [LARGE SCALE GENOMIC DNA]</scope>
    <source>
        <tissue evidence="3">Leaf</tissue>
    </source>
</reference>
<dbReference type="Proteomes" id="UP000636800">
    <property type="component" value="Chromosome 5"/>
</dbReference>
<keyword evidence="4" id="KW-1185">Reference proteome</keyword>
<dbReference type="PANTHER" id="PTHR34120:SF2">
    <property type="entry name" value="OS01G0860900 PROTEIN"/>
    <property type="match status" value="1"/>
</dbReference>
<accession>A0A835R0G0</accession>
<evidence type="ECO:0000313" key="2">
    <source>
        <dbReference type="EMBL" id="KAG0480634.1"/>
    </source>
</evidence>